<dbReference type="InterPro" id="IPR019289">
    <property type="entry name" value="Phage_tail_E/E"/>
</dbReference>
<evidence type="ECO:0000313" key="1">
    <source>
        <dbReference type="EMBL" id="QGT16461.1"/>
    </source>
</evidence>
<dbReference type="Proteomes" id="UP000422744">
    <property type="component" value="Chromosome"/>
</dbReference>
<proteinExistence type="predicted"/>
<dbReference type="Pfam" id="PF10109">
    <property type="entry name" value="Phage_TAC_7"/>
    <property type="match status" value="1"/>
</dbReference>
<dbReference type="AlphaFoldDB" id="A0A6I6CK83"/>
<dbReference type="EMBL" id="CP037426">
    <property type="protein sequence ID" value="QGT16461.1"/>
    <property type="molecule type" value="Genomic_DNA"/>
</dbReference>
<sequence>MTTVKLDNPITVDGISVSELPMREPTVGDLLAIECVEGEARKEVALAANLTSMPREVIEKLLIKDYVKIQKVLRDFLSPLEQRT</sequence>
<evidence type="ECO:0000313" key="2">
    <source>
        <dbReference type="Proteomes" id="UP000422744"/>
    </source>
</evidence>
<dbReference type="RefSeq" id="WP_155969105.1">
    <property type="nucleotide sequence ID" value="NZ_CP037426.1"/>
</dbReference>
<accession>A0A6I6CK83</accession>
<protein>
    <submittedName>
        <fullName evidence="1">Phage tail assembly protein</fullName>
    </submittedName>
</protein>
<name>A0A6I6CK83_WOLPI</name>
<gene>
    <name evidence="1" type="ORF">E0495_04465</name>
</gene>
<reference evidence="1 2" key="1">
    <citation type="submission" date="2019-03" db="EMBL/GenBank/DDBJ databases">
        <title>Wolbachia endosymbiont of Haematobia irritans wIrr.</title>
        <authorList>
            <person name="Parry R.H."/>
            <person name="Asgari S."/>
        </authorList>
    </citation>
    <scope>NUCLEOTIDE SEQUENCE [LARGE SCALE GENOMIC DNA]</scope>
    <source>
        <strain evidence="2">wIrr</strain>
    </source>
</reference>
<organism evidence="1 2">
    <name type="scientific">Wolbachia pipientis</name>
    <dbReference type="NCBI Taxonomy" id="955"/>
    <lineage>
        <taxon>Bacteria</taxon>
        <taxon>Pseudomonadati</taxon>
        <taxon>Pseudomonadota</taxon>
        <taxon>Alphaproteobacteria</taxon>
        <taxon>Rickettsiales</taxon>
        <taxon>Anaplasmataceae</taxon>
        <taxon>Wolbachieae</taxon>
        <taxon>Wolbachia</taxon>
    </lineage>
</organism>